<dbReference type="SFLD" id="SFLDG01018">
    <property type="entry name" value="Squalene/Phytoene_Synthase_Lik"/>
    <property type="match status" value="1"/>
</dbReference>
<reference evidence="2" key="1">
    <citation type="submission" date="2014-11" db="EMBL/GenBank/DDBJ databases">
        <authorList>
            <person name="Zhu J."/>
            <person name="Qi W."/>
            <person name="Song R."/>
        </authorList>
    </citation>
    <scope>NUCLEOTIDE SEQUENCE</scope>
</reference>
<sequence>MPDGQISDSEPEVMYDLGKSISLVGEENNSVPIEKVRNAVNVTKEAVHAISITALETLREGAFFMGVIGSRGELVNPFSHIDAALWSENRLPEDIVKSAYDYCEELTRREAGNFYHSFKYLPEEERRSIMAYYAFCRRADDIADGDYVDYFPGGSEENPESIDYRTKIERLIDGVPVLERSSYNDKMSQLFYYRKKLSTAYGKMTSTDPIFIALKDTVNKYGISRQLLDDMISGMEEDFHRNRYETFEDLYSYCYKVASTVGLVCIEIYGYDDRRAREYAESWGIYMQLTNILRDVAEDIERDRIYLPIEDLNRFGITEEDLRNGKEILKHPGWKPFVKEYIKRADKYRERGMKLFPLLDKSSRYSPAAMTTFYHSIMKKIDKNDGDVFSERTQLSKTEKIGLAGYIYIRFRFFAL</sequence>
<proteinExistence type="predicted"/>
<reference evidence="2" key="2">
    <citation type="journal article" date="2015" name="ISME J.">
        <title>A new class of marine Euryarchaeota group II from the Mediterranean deep chlorophyll maximum.</title>
        <authorList>
            <person name="Martin-Cuadrado A.B."/>
            <person name="Garcia-Heredia I."/>
            <person name="Molto A.G."/>
            <person name="Lopez-Ubeda R."/>
            <person name="Kimes N."/>
            <person name="Lopez-Garcia P."/>
            <person name="Moreira D."/>
            <person name="Rodriguez-Valera F."/>
        </authorList>
    </citation>
    <scope>NUCLEOTIDE SEQUENCE</scope>
</reference>
<dbReference type="Pfam" id="PF00494">
    <property type="entry name" value="SQS_PSY"/>
    <property type="match status" value="1"/>
</dbReference>
<dbReference type="SFLD" id="SFLDS00005">
    <property type="entry name" value="Isoprenoid_Synthase_Type_I"/>
    <property type="match status" value="1"/>
</dbReference>
<dbReference type="GO" id="GO:0004311">
    <property type="term" value="F:geranylgeranyl diphosphate synthase activity"/>
    <property type="evidence" value="ECO:0007669"/>
    <property type="project" value="InterPro"/>
</dbReference>
<accession>A0A1B1TBU6</accession>
<protein>
    <submittedName>
        <fullName evidence="2">Phytoene desaturase (CrtB)</fullName>
    </submittedName>
</protein>
<dbReference type="GO" id="GO:0008299">
    <property type="term" value="P:isoprenoid biosynthetic process"/>
    <property type="evidence" value="ECO:0007669"/>
    <property type="project" value="UniProtKB-ARBA"/>
</dbReference>
<dbReference type="InterPro" id="IPR044843">
    <property type="entry name" value="Trans_IPPS_bact-type"/>
</dbReference>
<evidence type="ECO:0000256" key="1">
    <source>
        <dbReference type="ARBA" id="ARBA00022679"/>
    </source>
</evidence>
<dbReference type="InterPro" id="IPR002060">
    <property type="entry name" value="Squ/phyt_synthse"/>
</dbReference>
<dbReference type="AlphaFoldDB" id="A0A1B1TBU6"/>
<evidence type="ECO:0000313" key="2">
    <source>
        <dbReference type="EMBL" id="ANV79740.1"/>
    </source>
</evidence>
<dbReference type="InterPro" id="IPR008949">
    <property type="entry name" value="Isoprenoid_synthase_dom_sf"/>
</dbReference>
<dbReference type="InterPro" id="IPR019845">
    <property type="entry name" value="Squalene/phytoene_synthase_CS"/>
</dbReference>
<organism evidence="2">
    <name type="scientific">Candidatus Thalassarchaea marina</name>
    <dbReference type="NCBI Taxonomy" id="1680828"/>
    <lineage>
        <taxon>Archaea</taxon>
        <taxon>Methanobacteriati</taxon>
        <taxon>Thermoplasmatota</taxon>
        <taxon>Candidatus Poseidoniia</taxon>
        <taxon>Candidatus Poseidoniia incertae sedis</taxon>
    </lineage>
</organism>
<dbReference type="PANTHER" id="PTHR31480">
    <property type="entry name" value="BIFUNCTIONAL LYCOPENE CYCLASE/PHYTOENE SYNTHASE"/>
    <property type="match status" value="1"/>
</dbReference>
<dbReference type="EMBL" id="KP211851">
    <property type="protein sequence ID" value="ANV79740.1"/>
    <property type="molecule type" value="Genomic_DNA"/>
</dbReference>
<dbReference type="CDD" id="cd00683">
    <property type="entry name" value="Trans_IPPS_HH"/>
    <property type="match status" value="1"/>
</dbReference>
<dbReference type="Gene3D" id="1.10.600.10">
    <property type="entry name" value="Farnesyl Diphosphate Synthase"/>
    <property type="match status" value="1"/>
</dbReference>
<dbReference type="InterPro" id="IPR033904">
    <property type="entry name" value="Trans_IPPS_HH"/>
</dbReference>
<dbReference type="SFLD" id="SFLDG01212">
    <property type="entry name" value="Phytoene_synthase_like"/>
    <property type="match status" value="1"/>
</dbReference>
<dbReference type="SUPFAM" id="SSF48576">
    <property type="entry name" value="Terpenoid synthases"/>
    <property type="match status" value="1"/>
</dbReference>
<dbReference type="PROSITE" id="PS01044">
    <property type="entry name" value="SQUALEN_PHYTOEN_SYN_1"/>
    <property type="match status" value="1"/>
</dbReference>
<dbReference type="GO" id="GO:0051996">
    <property type="term" value="F:squalene synthase [NAD(P)H] activity"/>
    <property type="evidence" value="ECO:0007669"/>
    <property type="project" value="InterPro"/>
</dbReference>
<name>A0A1B1TBU6_9ARCH</name>
<keyword evidence="1" id="KW-0808">Transferase</keyword>